<gene>
    <name evidence="1" type="ORF">MM415A02941_0002</name>
    <name evidence="2" type="ORF">TM448B03444_0002</name>
</gene>
<name>A0A6M3JPJ4_9ZZZZ</name>
<organism evidence="1">
    <name type="scientific">viral metagenome</name>
    <dbReference type="NCBI Taxonomy" id="1070528"/>
    <lineage>
        <taxon>unclassified sequences</taxon>
        <taxon>metagenomes</taxon>
        <taxon>organismal metagenomes</taxon>
    </lineage>
</organism>
<evidence type="ECO:0000313" key="2">
    <source>
        <dbReference type="EMBL" id="QJI02597.1"/>
    </source>
</evidence>
<accession>A0A6M3JPJ4</accession>
<dbReference type="EMBL" id="MT145015">
    <property type="protein sequence ID" value="QJI02597.1"/>
    <property type="molecule type" value="Genomic_DNA"/>
</dbReference>
<dbReference type="AlphaFoldDB" id="A0A6M3JPJ4"/>
<evidence type="ECO:0000313" key="1">
    <source>
        <dbReference type="EMBL" id="QJA72034.1"/>
    </source>
</evidence>
<reference evidence="1" key="1">
    <citation type="submission" date="2020-03" db="EMBL/GenBank/DDBJ databases">
        <title>The deep terrestrial virosphere.</title>
        <authorList>
            <person name="Holmfeldt K."/>
            <person name="Nilsson E."/>
            <person name="Simone D."/>
            <person name="Lopez-Fernandez M."/>
            <person name="Wu X."/>
            <person name="de Brujin I."/>
            <person name="Lundin D."/>
            <person name="Andersson A."/>
            <person name="Bertilsson S."/>
            <person name="Dopson M."/>
        </authorList>
    </citation>
    <scope>NUCLEOTIDE SEQUENCE</scope>
    <source>
        <strain evidence="1">MM415A02941</strain>
        <strain evidence="2">TM448B03444</strain>
    </source>
</reference>
<dbReference type="EMBL" id="MT141919">
    <property type="protein sequence ID" value="QJA72034.1"/>
    <property type="molecule type" value="Genomic_DNA"/>
</dbReference>
<proteinExistence type="predicted"/>
<protein>
    <submittedName>
        <fullName evidence="1">Uncharacterized protein</fullName>
    </submittedName>
</protein>
<sequence length="133" mass="15745">MIHRRDSFIKYASQPLRLAIILYGKKFPEPTRENCKNPVALVLLDIWDEFFELEDNPGRDALFKALRRISVGTIETMDYYEQRFTWFLMKLTMAYMDGRWQPNLPCSPFAHWKDTAVIEAKDKAIEDFIINHA</sequence>